<dbReference type="Gene3D" id="1.10.260.40">
    <property type="entry name" value="lambda repressor-like DNA-binding domains"/>
    <property type="match status" value="1"/>
</dbReference>
<dbReference type="PROSITE" id="PS50943">
    <property type="entry name" value="HTH_CROC1"/>
    <property type="match status" value="1"/>
</dbReference>
<keyword evidence="3" id="KW-0804">Transcription</keyword>
<dbReference type="PATRIC" id="fig|748449.3.peg.61"/>
<dbReference type="Proteomes" id="UP000010880">
    <property type="component" value="Chromosome"/>
</dbReference>
<dbReference type="Gene3D" id="3.40.50.2300">
    <property type="match status" value="2"/>
</dbReference>
<dbReference type="InterPro" id="IPR001761">
    <property type="entry name" value="Peripla_BP/Lac1_sug-bd_dom"/>
</dbReference>
<dbReference type="HOGENOM" id="CLU_037628_6_2_9"/>
<dbReference type="SUPFAM" id="SSF53822">
    <property type="entry name" value="Periplasmic binding protein-like I"/>
    <property type="match status" value="1"/>
</dbReference>
<dbReference type="InterPro" id="IPR001387">
    <property type="entry name" value="Cro/C1-type_HTH"/>
</dbReference>
<keyword evidence="7" id="KW-1185">Reference proteome</keyword>
<dbReference type="SUPFAM" id="SSF47413">
    <property type="entry name" value="lambda repressor-like DNA-binding domains"/>
    <property type="match status" value="1"/>
</dbReference>
<dbReference type="GO" id="GO:0000976">
    <property type="term" value="F:transcription cis-regulatory region binding"/>
    <property type="evidence" value="ECO:0007669"/>
    <property type="project" value="TreeGrafter"/>
</dbReference>
<evidence type="ECO:0000256" key="3">
    <source>
        <dbReference type="ARBA" id="ARBA00023163"/>
    </source>
</evidence>
<dbReference type="PANTHER" id="PTHR30146">
    <property type="entry name" value="LACI-RELATED TRANSCRIPTIONAL REPRESSOR"/>
    <property type="match status" value="1"/>
</dbReference>
<dbReference type="InterPro" id="IPR010982">
    <property type="entry name" value="Lambda_DNA-bd_dom_sf"/>
</dbReference>
<dbReference type="eggNOG" id="COG1609">
    <property type="taxonomic scope" value="Bacteria"/>
</dbReference>
<dbReference type="EMBL" id="CP003359">
    <property type="protein sequence ID" value="AGB40099.1"/>
    <property type="molecule type" value="Genomic_DNA"/>
</dbReference>
<reference evidence="7" key="1">
    <citation type="submission" date="2012-02" db="EMBL/GenBank/DDBJ databases">
        <title>The complete genome of Halobacteroides halobius DSM 5150.</title>
        <authorList>
            <person name="Lucas S."/>
            <person name="Copeland A."/>
            <person name="Lapidus A."/>
            <person name="Glavina del Rio T."/>
            <person name="Dalin E."/>
            <person name="Tice H."/>
            <person name="Bruce D."/>
            <person name="Goodwin L."/>
            <person name="Pitluck S."/>
            <person name="Peters L."/>
            <person name="Mikhailova N."/>
            <person name="Gu W."/>
            <person name="Kyrpides N."/>
            <person name="Mavromatis K."/>
            <person name="Ivanova N."/>
            <person name="Brettin T."/>
            <person name="Detter J.C."/>
            <person name="Han C."/>
            <person name="Larimer F."/>
            <person name="Land M."/>
            <person name="Hauser L."/>
            <person name="Markowitz V."/>
            <person name="Cheng J.-F."/>
            <person name="Hugenholtz P."/>
            <person name="Woyke T."/>
            <person name="Wu D."/>
            <person name="Tindall B."/>
            <person name="Pomrenke H."/>
            <person name="Brambilla E."/>
            <person name="Klenk H.-P."/>
            <person name="Eisen J.A."/>
        </authorList>
    </citation>
    <scope>NUCLEOTIDE SEQUENCE [LARGE SCALE GENOMIC DNA]</scope>
    <source>
        <strain evidence="7">ATCC 35273 / DSM 5150 / MD-1</strain>
    </source>
</reference>
<dbReference type="RefSeq" id="WP_015325827.1">
    <property type="nucleotide sequence ID" value="NC_019978.1"/>
</dbReference>
<evidence type="ECO:0000256" key="1">
    <source>
        <dbReference type="ARBA" id="ARBA00023015"/>
    </source>
</evidence>
<gene>
    <name evidence="6" type="ordered locus">Halha_0078</name>
</gene>
<dbReference type="PROSITE" id="PS50932">
    <property type="entry name" value="HTH_LACI_2"/>
    <property type="match status" value="1"/>
</dbReference>
<dbReference type="AlphaFoldDB" id="L0K6V3"/>
<dbReference type="CDD" id="cd06294">
    <property type="entry name" value="PBP1_MalR-like"/>
    <property type="match status" value="1"/>
</dbReference>
<organism evidence="6 7">
    <name type="scientific">Halobacteroides halobius (strain ATCC 35273 / DSM 5150 / MD-1)</name>
    <dbReference type="NCBI Taxonomy" id="748449"/>
    <lineage>
        <taxon>Bacteria</taxon>
        <taxon>Bacillati</taxon>
        <taxon>Bacillota</taxon>
        <taxon>Clostridia</taxon>
        <taxon>Halanaerobiales</taxon>
        <taxon>Halobacteroidaceae</taxon>
        <taxon>Halobacteroides</taxon>
    </lineage>
</organism>
<feature type="domain" description="HTH lacI-type" evidence="4">
    <location>
        <begin position="2"/>
        <end position="56"/>
    </location>
</feature>
<name>L0K6V3_HALHC</name>
<keyword evidence="1" id="KW-0805">Transcription regulation</keyword>
<evidence type="ECO:0000256" key="2">
    <source>
        <dbReference type="ARBA" id="ARBA00023125"/>
    </source>
</evidence>
<keyword evidence="2" id="KW-0238">DNA-binding</keyword>
<sequence>MPTIKDVAKKAGVSPSTVSRVVNNHPRISQETREEVLQAMDEIGYHPNVIAQNLVNQTTNTLGLVMAPSTEEAFADPFYAEVLRGIGSMAQKNGYSLLLITGDEEGGELEATLRAVRGKQVDGLLLLRAKKSDKLTDKLNEMNFPFVVVGRPEEEDKNYWVNNDNVQSSKELVEYLINLGHNKIGAFIGSEEYIVDQDRLKGYKLALKSHGIDYNQDYIVQIESGKQEKAYRFTKDLLNSYPELTALYGIDDRIAYGAIKAVKELGFKIPEDIAIVGFNNNPLSELIEPALTTVDINTYELGRKATSLLIQVITEQVTSYCNDIVPTDLIVRESCGGKND</sequence>
<feature type="domain" description="HTH cro/C1-type" evidence="5">
    <location>
        <begin position="3"/>
        <end position="46"/>
    </location>
</feature>
<dbReference type="STRING" id="748449.Halha_0078"/>
<dbReference type="Pfam" id="PF00532">
    <property type="entry name" value="Peripla_BP_1"/>
    <property type="match status" value="1"/>
</dbReference>
<dbReference type="InterPro" id="IPR028082">
    <property type="entry name" value="Peripla_BP_I"/>
</dbReference>
<proteinExistence type="predicted"/>
<evidence type="ECO:0000259" key="4">
    <source>
        <dbReference type="PROSITE" id="PS50932"/>
    </source>
</evidence>
<dbReference type="Pfam" id="PF00356">
    <property type="entry name" value="LacI"/>
    <property type="match status" value="1"/>
</dbReference>
<evidence type="ECO:0000259" key="5">
    <source>
        <dbReference type="PROSITE" id="PS50943"/>
    </source>
</evidence>
<protein>
    <submittedName>
        <fullName evidence="6">Transcriptional regulator</fullName>
    </submittedName>
</protein>
<dbReference type="PROSITE" id="PS00356">
    <property type="entry name" value="HTH_LACI_1"/>
    <property type="match status" value="1"/>
</dbReference>
<evidence type="ECO:0000313" key="7">
    <source>
        <dbReference type="Proteomes" id="UP000010880"/>
    </source>
</evidence>
<dbReference type="InterPro" id="IPR000843">
    <property type="entry name" value="HTH_LacI"/>
</dbReference>
<dbReference type="OrthoDB" id="9788209at2"/>
<dbReference type="GO" id="GO:0003700">
    <property type="term" value="F:DNA-binding transcription factor activity"/>
    <property type="evidence" value="ECO:0007669"/>
    <property type="project" value="TreeGrafter"/>
</dbReference>
<dbReference type="PANTHER" id="PTHR30146:SF109">
    <property type="entry name" value="HTH-TYPE TRANSCRIPTIONAL REGULATOR GALS"/>
    <property type="match status" value="1"/>
</dbReference>
<accession>L0K6V3</accession>
<dbReference type="KEGG" id="hhl:Halha_0078"/>
<evidence type="ECO:0000313" key="6">
    <source>
        <dbReference type="EMBL" id="AGB40099.1"/>
    </source>
</evidence>
<dbReference type="SMART" id="SM00354">
    <property type="entry name" value="HTH_LACI"/>
    <property type="match status" value="1"/>
</dbReference>
<dbReference type="PRINTS" id="PR00036">
    <property type="entry name" value="HTHLACI"/>
</dbReference>
<dbReference type="CDD" id="cd01392">
    <property type="entry name" value="HTH_LacI"/>
    <property type="match status" value="1"/>
</dbReference>